<keyword evidence="1" id="KW-0472">Membrane</keyword>
<organism evidence="2 3">
    <name type="scientific">Synechocystis salina LEGE 00031</name>
    <dbReference type="NCBI Taxonomy" id="1828736"/>
    <lineage>
        <taxon>Bacteria</taxon>
        <taxon>Bacillati</taxon>
        <taxon>Cyanobacteriota</taxon>
        <taxon>Cyanophyceae</taxon>
        <taxon>Synechococcales</taxon>
        <taxon>Merismopediaceae</taxon>
        <taxon>Synechocystis</taxon>
    </lineage>
</organism>
<evidence type="ECO:0000313" key="3">
    <source>
        <dbReference type="Proteomes" id="UP000658720"/>
    </source>
</evidence>
<dbReference type="EMBL" id="JADEVV010000019">
    <property type="protein sequence ID" value="MBE9253840.1"/>
    <property type="molecule type" value="Genomic_DNA"/>
</dbReference>
<dbReference type="Proteomes" id="UP000658720">
    <property type="component" value="Unassembled WGS sequence"/>
</dbReference>
<keyword evidence="3" id="KW-1185">Reference proteome</keyword>
<dbReference type="RefSeq" id="WP_194019582.1">
    <property type="nucleotide sequence ID" value="NZ_JADEVV010000019.1"/>
</dbReference>
<feature type="transmembrane region" description="Helical" evidence="1">
    <location>
        <begin position="46"/>
        <end position="67"/>
    </location>
</feature>
<protein>
    <submittedName>
        <fullName evidence="2">Uncharacterized protein</fullName>
    </submittedName>
</protein>
<reference evidence="2 3" key="1">
    <citation type="submission" date="2020-10" db="EMBL/GenBank/DDBJ databases">
        <authorList>
            <person name="Castelo-Branco R."/>
            <person name="Eusebio N."/>
            <person name="Adriana R."/>
            <person name="Vieira A."/>
            <person name="Brugerolle De Fraissinette N."/>
            <person name="Rezende De Castro R."/>
            <person name="Schneider M.P."/>
            <person name="Vasconcelos V."/>
            <person name="Leao P.N."/>
        </authorList>
    </citation>
    <scope>NUCLEOTIDE SEQUENCE [LARGE SCALE GENOMIC DNA]</scope>
    <source>
        <strain evidence="2 3">LEGE 00031</strain>
    </source>
</reference>
<comment type="caution">
    <text evidence="2">The sequence shown here is derived from an EMBL/GenBank/DDBJ whole genome shotgun (WGS) entry which is preliminary data.</text>
</comment>
<sequence length="71" mass="7727">MLKFIVIALVAGLAGYALGVMAGIFIVNNFSTNVQDKPLELAMTSIFFFGPVGAFIGLTIVVVYQLLRRYL</sequence>
<proteinExistence type="predicted"/>
<evidence type="ECO:0000313" key="2">
    <source>
        <dbReference type="EMBL" id="MBE9253840.1"/>
    </source>
</evidence>
<accession>A0ABR9VR59</accession>
<keyword evidence="1" id="KW-1133">Transmembrane helix</keyword>
<keyword evidence="1" id="KW-0812">Transmembrane</keyword>
<name>A0ABR9VR59_9SYNC</name>
<gene>
    <name evidence="2" type="ORF">IQ217_08270</name>
</gene>
<evidence type="ECO:0000256" key="1">
    <source>
        <dbReference type="SAM" id="Phobius"/>
    </source>
</evidence>